<dbReference type="AlphaFoldDB" id="A0A396H720"/>
<proteinExistence type="predicted"/>
<protein>
    <submittedName>
        <fullName evidence="1">Uncharacterized protein</fullName>
    </submittedName>
</protein>
<reference evidence="1" key="1">
    <citation type="journal article" date="2018" name="Nat. Plants">
        <title>Whole-genome landscape of Medicago truncatula symbiotic genes.</title>
        <authorList>
            <person name="Pecrix Y."/>
            <person name="Gamas P."/>
            <person name="Carrere S."/>
        </authorList>
    </citation>
    <scope>NUCLEOTIDE SEQUENCE</scope>
    <source>
        <tissue evidence="1">Leaves</tissue>
    </source>
</reference>
<dbReference type="Proteomes" id="UP000265566">
    <property type="component" value="Chromosome 7"/>
</dbReference>
<evidence type="ECO:0000313" key="1">
    <source>
        <dbReference type="EMBL" id="RHN49046.1"/>
    </source>
</evidence>
<name>A0A396H720_MEDTR</name>
<organism evidence="1">
    <name type="scientific">Medicago truncatula</name>
    <name type="common">Barrel medic</name>
    <name type="synonym">Medicago tribuloides</name>
    <dbReference type="NCBI Taxonomy" id="3880"/>
    <lineage>
        <taxon>Eukaryota</taxon>
        <taxon>Viridiplantae</taxon>
        <taxon>Streptophyta</taxon>
        <taxon>Embryophyta</taxon>
        <taxon>Tracheophyta</taxon>
        <taxon>Spermatophyta</taxon>
        <taxon>Magnoliopsida</taxon>
        <taxon>eudicotyledons</taxon>
        <taxon>Gunneridae</taxon>
        <taxon>Pentapetalae</taxon>
        <taxon>rosids</taxon>
        <taxon>fabids</taxon>
        <taxon>Fabales</taxon>
        <taxon>Fabaceae</taxon>
        <taxon>Papilionoideae</taxon>
        <taxon>50 kb inversion clade</taxon>
        <taxon>NPAAA clade</taxon>
        <taxon>Hologalegina</taxon>
        <taxon>IRL clade</taxon>
        <taxon>Trifolieae</taxon>
        <taxon>Medicago</taxon>
    </lineage>
</organism>
<comment type="caution">
    <text evidence="1">The sequence shown here is derived from an EMBL/GenBank/DDBJ whole genome shotgun (WGS) entry which is preliminary data.</text>
</comment>
<sequence length="76" mass="8544">MLSPALKLSYFQNHSLFSRWKILITPPHSIQIQIQIQSPSLSFSSSLLFSFIVSKFANQKSISIVTVMKKSMTAAI</sequence>
<accession>A0A396H720</accession>
<dbReference type="EMBL" id="PSQE01000007">
    <property type="protein sequence ID" value="RHN49046.1"/>
    <property type="molecule type" value="Genomic_DNA"/>
</dbReference>
<gene>
    <name evidence="1" type="ORF">MtrunA17_Chr7g0270291</name>
</gene>
<dbReference type="Gramene" id="rna43833">
    <property type="protein sequence ID" value="RHN49046.1"/>
    <property type="gene ID" value="gene43833"/>
</dbReference>